<evidence type="ECO:0000256" key="2">
    <source>
        <dbReference type="SAM" id="Phobius"/>
    </source>
</evidence>
<protein>
    <recommendedName>
        <fullName evidence="5">DUF1616 domain-containing protein</fullName>
    </recommendedName>
</protein>
<dbReference type="Proteomes" id="UP000070184">
    <property type="component" value="Unassembled WGS sequence"/>
</dbReference>
<dbReference type="AlphaFoldDB" id="A0A133U892"/>
<evidence type="ECO:0000256" key="1">
    <source>
        <dbReference type="SAM" id="MobiDB-lite"/>
    </source>
</evidence>
<proteinExistence type="predicted"/>
<feature type="transmembrane region" description="Helical" evidence="2">
    <location>
        <begin position="57"/>
        <end position="78"/>
    </location>
</feature>
<keyword evidence="2" id="KW-0812">Transmembrane</keyword>
<feature type="transmembrane region" description="Helical" evidence="2">
    <location>
        <begin position="84"/>
        <end position="102"/>
    </location>
</feature>
<feature type="compositionally biased region" description="Basic and acidic residues" evidence="1">
    <location>
        <begin position="139"/>
        <end position="153"/>
    </location>
</feature>
<comment type="caution">
    <text evidence="3">The sequence shown here is derived from an EMBL/GenBank/DDBJ whole genome shotgun (WGS) entry which is preliminary data.</text>
</comment>
<keyword evidence="4" id="KW-1185">Reference proteome</keyword>
<name>A0A133U892_9EURY</name>
<dbReference type="EMBL" id="LHXK01000005">
    <property type="protein sequence ID" value="KXA90425.1"/>
    <property type="molecule type" value="Genomic_DNA"/>
</dbReference>
<accession>A0A133U892</accession>
<evidence type="ECO:0000313" key="3">
    <source>
        <dbReference type="EMBL" id="KXA90425.1"/>
    </source>
</evidence>
<gene>
    <name evidence="3" type="ORF">AKJ61_00650</name>
</gene>
<evidence type="ECO:0000313" key="4">
    <source>
        <dbReference type="Proteomes" id="UP000070184"/>
    </source>
</evidence>
<feature type="region of interest" description="Disordered" evidence="1">
    <location>
        <begin position="131"/>
        <end position="161"/>
    </location>
</feature>
<reference evidence="3 4" key="1">
    <citation type="journal article" date="2016" name="Sci. Rep.">
        <title>Metabolic traits of an uncultured archaeal lineage -MSBL1- from brine pools of the Red Sea.</title>
        <authorList>
            <person name="Mwirichia R."/>
            <person name="Alam I."/>
            <person name="Rashid M."/>
            <person name="Vinu M."/>
            <person name="Ba-Alawi W."/>
            <person name="Anthony Kamau A."/>
            <person name="Kamanda Ngugi D."/>
            <person name="Goker M."/>
            <person name="Klenk H.P."/>
            <person name="Bajic V."/>
            <person name="Stingl U."/>
        </authorList>
    </citation>
    <scope>NUCLEOTIDE SEQUENCE [LARGE SCALE GENOMIC DNA]</scope>
    <source>
        <strain evidence="3">SCGC-AAA259B11</strain>
    </source>
</reference>
<keyword evidence="2" id="KW-0472">Membrane</keyword>
<evidence type="ECO:0008006" key="5">
    <source>
        <dbReference type="Google" id="ProtNLM"/>
    </source>
</evidence>
<organism evidence="3 4">
    <name type="scientific">candidate division MSBL1 archaeon SCGC-AAA259B11</name>
    <dbReference type="NCBI Taxonomy" id="1698260"/>
    <lineage>
        <taxon>Archaea</taxon>
        <taxon>Methanobacteriati</taxon>
        <taxon>Methanobacteriota</taxon>
        <taxon>candidate division MSBL1</taxon>
    </lineage>
</organism>
<sequence>MRTFENELPLNITPPILHRNMSLKYLIIILIFGSPAFGLEVILRGKPPINNENKAEVLKYALPIGIIIVALAVGINSVLVLEPVYLVALIFALTLIAGELLSHKTGKEDTKMAPSPEKFGKSDIRSMLKNRGLGSLIGKEQKEEKSIDGKADTGENQTSDG</sequence>
<keyword evidence="2" id="KW-1133">Transmembrane helix</keyword>
<feature type="transmembrane region" description="Helical" evidence="2">
    <location>
        <begin position="25"/>
        <end position="45"/>
    </location>
</feature>